<evidence type="ECO:0000313" key="2">
    <source>
        <dbReference type="Ensembl" id="ENSSLUP00000034600.1"/>
    </source>
</evidence>
<evidence type="ECO:0000313" key="3">
    <source>
        <dbReference type="Proteomes" id="UP000694568"/>
    </source>
</evidence>
<feature type="compositionally biased region" description="Pro residues" evidence="1">
    <location>
        <begin position="158"/>
        <end position="175"/>
    </location>
</feature>
<feature type="compositionally biased region" description="Basic residues" evidence="1">
    <location>
        <begin position="33"/>
        <end position="44"/>
    </location>
</feature>
<evidence type="ECO:0000256" key="1">
    <source>
        <dbReference type="SAM" id="MobiDB-lite"/>
    </source>
</evidence>
<dbReference type="PANTHER" id="PTHR38004:SF1">
    <property type="entry name" value="PROLINE-RICH PROTEIN 33"/>
    <property type="match status" value="1"/>
</dbReference>
<feature type="region of interest" description="Disordered" evidence="1">
    <location>
        <begin position="1395"/>
        <end position="1423"/>
    </location>
</feature>
<feature type="compositionally biased region" description="Polar residues" evidence="1">
    <location>
        <begin position="1407"/>
        <end position="1417"/>
    </location>
</feature>
<dbReference type="GeneTree" id="ENSGT00960000186692"/>
<dbReference type="Proteomes" id="UP000694568">
    <property type="component" value="Unplaced"/>
</dbReference>
<dbReference type="PANTHER" id="PTHR38004">
    <property type="entry name" value="PROLINE-RICH PROTEIN 33"/>
    <property type="match status" value="1"/>
</dbReference>
<proteinExistence type="predicted"/>
<feature type="region of interest" description="Disordered" evidence="1">
    <location>
        <begin position="1264"/>
        <end position="1373"/>
    </location>
</feature>
<feature type="region of interest" description="Disordered" evidence="1">
    <location>
        <begin position="155"/>
        <end position="205"/>
    </location>
</feature>
<sequence>MEVGYSNGLDPDLSQQYPPPLLPKPGKDNARLQKLKKKRAKKKGSLSQTPIPFRSCLSPVNEASTDLEHSDQSSPPRTPDSVYTADPSVSSFPFDSFYDHSASAFPHPRSSPYGQTGSFPPQSYIAQIRTSEEQVAPLYECSTFLFDDVTPFMMPPSASTPPSPPEQVSAPPPPCTSNLNPTQVISMQAPSPSPSPLSTPYRPPVVDARKSLSSLLESQMSLATSKPKSRSTYYGLTPSEYAAYGGIRTISSHHSPVPTRVRETSSNKIQSDVAVDESHVSMSNATKLLNGHQDLPSSMEAPAANILQPPRDSELPAEQIVTRSKDEFGENVSEAQSIGMQSLKTSKVDTIKSELPLDLAQKTMQQSTSDVSTPKSSFSEASIPMSKAGEVHTQSAALFSIEAALNTTPCLTDSNGVLSSFSPLVKVDSNGETQQSAKGIDAIEKGDNLEKTPTKGEFRITNAKQQSGKIEIAPFQSYQTAGGVSPSTANGPNVQLTVKPAKDLTERKGLVVQSPATESEPTFSGSAIINGAFILGIAPATRLVSDRPLPSEVATEVVLHKQREEVNQQIKASRGVTLPNKTKMPNIALTKTNTEPQFSNVFSKESIIATTGSILQHEPVTASVCSAQYSICTVSAVGNNLHFPAEGLSLKSSQVPSVPNSLAVNNNVMGKPTTETKLPDLSVTATKSPNISGIKYPLDMTFNLPTKEPLKLTKTSENVFLNTHSSIFSNGQDKLVQAASFYSNSSTAIGEATQAIETLLNIHAKDAILSHQLNTEHKLPTFNNINTFSNSAVDTELHPQPTNGRICLLTGKTPTENLPSIPIRTENIKSKGVIETRPASNLSKGNTVLNIPSSETKLSAGLLTVSKSSTDLVSRGKPGGVDAIQHGLPAAETAQSSKSNFGSHVQSIPSAESKVPNKLHTEVILPIMTDQAVSINPSFHTAQVSKTTVPSSPTMRHVIPRSPQLRLDRPKSQSVATQAMDLKPVSGSVAQTIIHTNSKADGELTANLLAEQRSSEASAQQITTKSTLKEQLSFNQPVIVNTFVASPPPRTTKSVLSKIETADSSSSGYTMANRVEQQTIASRITLSGDNIQTSVNSVSSQTGMNQFRKSVTETKKLIETNIQTVNTQTVSHTEFKNHAATNIHPLAEATRDAKAPLILTRATTPRSTTGASPLPELRVCNTPIQTYTPTLPQSSQTPIYLNHTTDTKHSSVIMKDQTNPPITSHPINTNVHPSAKSITEMIPKPEIKPPTTKDNSVLTNSGEVKVQSPMHKIKTRSATNSSKEGKLSFETNIPIHSSDPVLTSKPILKAQPPNKQVESRPSSATSETKPSVVKTDCSKSPPDPVQISLHTSNVQHSTELPVENISPAKPTTDTVMKPSIVNAAVIDSATPASLPQASASVKAPSPNRGTSPPSQQKPGLKDKDVLRTKTTAAPMEAPAVEPSMKSATSTASSTFFSFDDGLDIVLKACTVDTLIDKRLFNLSCSTFFYFSKTSK</sequence>
<protein>
    <submittedName>
        <fullName evidence="2">Uncharacterized protein</fullName>
    </submittedName>
</protein>
<reference evidence="2" key="1">
    <citation type="submission" date="2025-08" db="UniProtKB">
        <authorList>
            <consortium name="Ensembl"/>
        </authorList>
    </citation>
    <scope>IDENTIFICATION</scope>
</reference>
<dbReference type="Ensembl" id="ENSSLUT00000035674.1">
    <property type="protein sequence ID" value="ENSSLUP00000034600.1"/>
    <property type="gene ID" value="ENSSLUG00000015385.1"/>
</dbReference>
<feature type="compositionally biased region" description="Polar residues" evidence="1">
    <location>
        <begin position="1313"/>
        <end position="1329"/>
    </location>
</feature>
<reference evidence="2" key="2">
    <citation type="submission" date="2025-09" db="UniProtKB">
        <authorList>
            <consortium name="Ensembl"/>
        </authorList>
    </citation>
    <scope>IDENTIFICATION</scope>
</reference>
<keyword evidence="3" id="KW-1185">Reference proteome</keyword>
<organism evidence="2 3">
    <name type="scientific">Sander lucioperca</name>
    <name type="common">Pike-perch</name>
    <name type="synonym">Perca lucioperca</name>
    <dbReference type="NCBI Taxonomy" id="283035"/>
    <lineage>
        <taxon>Eukaryota</taxon>
        <taxon>Metazoa</taxon>
        <taxon>Chordata</taxon>
        <taxon>Craniata</taxon>
        <taxon>Vertebrata</taxon>
        <taxon>Euteleostomi</taxon>
        <taxon>Actinopterygii</taxon>
        <taxon>Neopterygii</taxon>
        <taxon>Teleostei</taxon>
        <taxon>Neoteleostei</taxon>
        <taxon>Acanthomorphata</taxon>
        <taxon>Eupercaria</taxon>
        <taxon>Perciformes</taxon>
        <taxon>Percoidei</taxon>
        <taxon>Percidae</taxon>
        <taxon>Luciopercinae</taxon>
        <taxon>Sander</taxon>
    </lineage>
</organism>
<accession>A0A8C9Z508</accession>
<feature type="region of interest" description="Disordered" evidence="1">
    <location>
        <begin position="1"/>
        <end position="87"/>
    </location>
</feature>
<name>A0A8C9Z508_SANLU</name>
<feature type="compositionally biased region" description="Polar residues" evidence="1">
    <location>
        <begin position="1348"/>
        <end position="1358"/>
    </location>
</feature>
<feature type="compositionally biased region" description="Pro residues" evidence="1">
    <location>
        <begin position="191"/>
        <end position="203"/>
    </location>
</feature>
<feature type="compositionally biased region" description="Polar residues" evidence="1">
    <location>
        <begin position="176"/>
        <end position="189"/>
    </location>
</feature>